<organism evidence="1 2">
    <name type="scientific">Phytophthora palmivora</name>
    <dbReference type="NCBI Taxonomy" id="4796"/>
    <lineage>
        <taxon>Eukaryota</taxon>
        <taxon>Sar</taxon>
        <taxon>Stramenopiles</taxon>
        <taxon>Oomycota</taxon>
        <taxon>Peronosporomycetes</taxon>
        <taxon>Peronosporales</taxon>
        <taxon>Peronosporaceae</taxon>
        <taxon>Phytophthora</taxon>
    </lineage>
</organism>
<gene>
    <name evidence="1" type="ORF">PHPALM_5705</name>
</gene>
<dbReference type="EMBL" id="NCKW01003150">
    <property type="protein sequence ID" value="POM76987.1"/>
    <property type="molecule type" value="Genomic_DNA"/>
</dbReference>
<name>A0A2P4YGQ3_9STRA</name>
<proteinExistence type="predicted"/>
<feature type="non-terminal residue" evidence="1">
    <location>
        <position position="104"/>
    </location>
</feature>
<evidence type="ECO:0000313" key="1">
    <source>
        <dbReference type="EMBL" id="POM76987.1"/>
    </source>
</evidence>
<protein>
    <submittedName>
        <fullName evidence="1">Uncharacterized protein</fullName>
    </submittedName>
</protein>
<reference evidence="1 2" key="1">
    <citation type="journal article" date="2017" name="Genome Biol. Evol.">
        <title>Phytophthora megakarya and P. palmivora, closely related causal agents of cacao black pod rot, underwent increases in genome sizes and gene numbers by different mechanisms.</title>
        <authorList>
            <person name="Ali S.S."/>
            <person name="Shao J."/>
            <person name="Lary D.J."/>
            <person name="Kronmiller B."/>
            <person name="Shen D."/>
            <person name="Strem M.D."/>
            <person name="Amoako-Attah I."/>
            <person name="Akrofi A.Y."/>
            <person name="Begoude B.A."/>
            <person name="Ten Hoopen G.M."/>
            <person name="Coulibaly K."/>
            <person name="Kebe B.I."/>
            <person name="Melnick R.L."/>
            <person name="Guiltinan M.J."/>
            <person name="Tyler B.M."/>
            <person name="Meinhardt L.W."/>
            <person name="Bailey B.A."/>
        </authorList>
    </citation>
    <scope>NUCLEOTIDE SEQUENCE [LARGE SCALE GENOMIC DNA]</scope>
    <source>
        <strain evidence="2">sbr112.9</strain>
    </source>
</reference>
<evidence type="ECO:0000313" key="2">
    <source>
        <dbReference type="Proteomes" id="UP000237271"/>
    </source>
</evidence>
<dbReference type="Proteomes" id="UP000237271">
    <property type="component" value="Unassembled WGS sequence"/>
</dbReference>
<dbReference type="OrthoDB" id="4866634at2759"/>
<sequence>MVKCFWCPMKQLRTASNSYIFAFTCESIDRMGANSKFGNVYLSLSTRLSNDLPLLSITGCHLFNGETILAKHHQSVVELTIRELLRPGAQREATLGNFVKLRGN</sequence>
<keyword evidence="2" id="KW-1185">Reference proteome</keyword>
<dbReference type="AlphaFoldDB" id="A0A2P4YGQ3"/>
<accession>A0A2P4YGQ3</accession>
<comment type="caution">
    <text evidence="1">The sequence shown here is derived from an EMBL/GenBank/DDBJ whole genome shotgun (WGS) entry which is preliminary data.</text>
</comment>